<dbReference type="PANTHER" id="PTHR31021:SF1">
    <property type="entry name" value="CHROMOSOME UNDETERMINED SCAFFOLD_56, WHOLE GENOME SHOTGUN SEQUENCE"/>
    <property type="match status" value="1"/>
</dbReference>
<evidence type="ECO:0000256" key="5">
    <source>
        <dbReference type="ARBA" id="ARBA00023180"/>
    </source>
</evidence>
<accession>A0A6P3XFV5</accession>
<dbReference type="InterPro" id="IPR042425">
    <property type="entry name" value="APCDD1"/>
</dbReference>
<evidence type="ECO:0000313" key="8">
    <source>
        <dbReference type="Proteomes" id="UP000515204"/>
    </source>
</evidence>
<dbReference type="Pfam" id="PF14921">
    <property type="entry name" value="APCDDC"/>
    <property type="match status" value="2"/>
</dbReference>
<evidence type="ECO:0000256" key="1">
    <source>
        <dbReference type="ARBA" id="ARBA00004167"/>
    </source>
</evidence>
<dbReference type="GO" id="GO:0030178">
    <property type="term" value="P:negative regulation of Wnt signaling pathway"/>
    <property type="evidence" value="ECO:0007669"/>
    <property type="project" value="InterPro"/>
</dbReference>
<feature type="domain" description="APCDD1" evidence="7">
    <location>
        <begin position="59"/>
        <end position="319"/>
    </location>
</feature>
<evidence type="ECO:0000313" key="9">
    <source>
        <dbReference type="RefSeq" id="XP_014477295.1"/>
    </source>
</evidence>
<dbReference type="KEGG" id="dqu:106745841"/>
<dbReference type="PANTHER" id="PTHR31021">
    <property type="entry name" value="ADENOMATOSIS POLYPOSIS COLI DOWN-REGULATED 1"/>
    <property type="match status" value="1"/>
</dbReference>
<evidence type="ECO:0000256" key="2">
    <source>
        <dbReference type="ARBA" id="ARBA00022692"/>
    </source>
</evidence>
<protein>
    <submittedName>
        <fullName evidence="9">Uncharacterized protein LOC106745841</fullName>
    </submittedName>
</protein>
<dbReference type="Proteomes" id="UP000515204">
    <property type="component" value="Unplaced"/>
</dbReference>
<gene>
    <name evidence="9" type="primary">LOC106745841</name>
</gene>
<evidence type="ECO:0000256" key="6">
    <source>
        <dbReference type="SAM" id="Phobius"/>
    </source>
</evidence>
<keyword evidence="6" id="KW-1133">Transmembrane helix</keyword>
<dbReference type="OrthoDB" id="5985602at2759"/>
<keyword evidence="2 6" id="KW-0812">Transmembrane</keyword>
<proteinExistence type="predicted"/>
<name>A0A6P3XFV5_DINQU</name>
<dbReference type="GO" id="GO:0005886">
    <property type="term" value="C:plasma membrane"/>
    <property type="evidence" value="ECO:0007669"/>
    <property type="project" value="InterPro"/>
</dbReference>
<keyword evidence="5" id="KW-0325">Glycoprotein</keyword>
<keyword evidence="4 6" id="KW-0472">Membrane</keyword>
<keyword evidence="3" id="KW-0732">Signal</keyword>
<sequence>MRGGGRVSCASFSSSFVDAPRGDTEMKSTALTVLVGMLLTIGTGHTLLWGSETMRSFERCEIILKETEQEDLATVVDERNSRLHTTWLSQECEVFAGPEYMIRKYTFFKNSTFLLLRYHYGDMSCSMPTHTVRIRGSIKLLGPSNVVSGATEAKIHVDAVYITPLNRQVAHKFEQRMNLSCGPQPRWRPYVPQLIYEQPRQHSTAQLWQGPVYNTLQAHTPWRKRMDCLDAFRIEFAELRLLRVQRRLFLPRISNGSSYHGPRFELLLGSPTPNVSFRRIYKATSLQPTVLLDANGTSDCAICGSVFRATELSPPLLHVTAALPALIGGYWLSERCESSEGGVWSKRQFQMYSEDKLWTGRWDYYEDPHCSILLYSITAAGSYIQRNGTERRSQDRKLSDFFRLLNNSARFFFKRSATDVHRSSPNRPRGGNFISASSESKERLLTRIYTKEKKRPRKRSLTDNVDRFLLGDPSKRPVWNVPSGPTELDLHIVESILIPGDAEDTPLTGWSRDCVPRLVEAPSTLGLRAKVTVSWNSQYILLLGLRDDHVWDPPLRQCAQIPSNNPALRAHLRRSVSLRFGLSSAGPASRLSSPVWLLASQFILLYRTR</sequence>
<dbReference type="InterPro" id="IPR029405">
    <property type="entry name" value="APCDD1_dom"/>
</dbReference>
<comment type="subcellular location">
    <subcellularLocation>
        <location evidence="1">Membrane</location>
        <topology evidence="1">Single-pass membrane protein</topology>
    </subcellularLocation>
</comment>
<dbReference type="GeneID" id="106745841"/>
<reference evidence="9" key="1">
    <citation type="submission" date="2025-08" db="UniProtKB">
        <authorList>
            <consortium name="RefSeq"/>
        </authorList>
    </citation>
    <scope>IDENTIFICATION</scope>
</reference>
<dbReference type="SMART" id="SM01352">
    <property type="entry name" value="APCDDC"/>
    <property type="match status" value="1"/>
</dbReference>
<evidence type="ECO:0000259" key="7">
    <source>
        <dbReference type="SMART" id="SM01352"/>
    </source>
</evidence>
<feature type="transmembrane region" description="Helical" evidence="6">
    <location>
        <begin position="30"/>
        <end position="49"/>
    </location>
</feature>
<dbReference type="GO" id="GO:0017147">
    <property type="term" value="F:Wnt-protein binding"/>
    <property type="evidence" value="ECO:0007669"/>
    <property type="project" value="InterPro"/>
</dbReference>
<keyword evidence="8" id="KW-1185">Reference proteome</keyword>
<evidence type="ECO:0000256" key="3">
    <source>
        <dbReference type="ARBA" id="ARBA00022729"/>
    </source>
</evidence>
<dbReference type="AlphaFoldDB" id="A0A6P3XFV5"/>
<organism evidence="8 9">
    <name type="scientific">Dinoponera quadriceps</name>
    <name type="common">South American ant</name>
    <dbReference type="NCBI Taxonomy" id="609295"/>
    <lineage>
        <taxon>Eukaryota</taxon>
        <taxon>Metazoa</taxon>
        <taxon>Ecdysozoa</taxon>
        <taxon>Arthropoda</taxon>
        <taxon>Hexapoda</taxon>
        <taxon>Insecta</taxon>
        <taxon>Pterygota</taxon>
        <taxon>Neoptera</taxon>
        <taxon>Endopterygota</taxon>
        <taxon>Hymenoptera</taxon>
        <taxon>Apocrita</taxon>
        <taxon>Aculeata</taxon>
        <taxon>Formicoidea</taxon>
        <taxon>Formicidae</taxon>
        <taxon>Ponerinae</taxon>
        <taxon>Ponerini</taxon>
        <taxon>Dinoponera</taxon>
    </lineage>
</organism>
<evidence type="ECO:0000256" key="4">
    <source>
        <dbReference type="ARBA" id="ARBA00023136"/>
    </source>
</evidence>
<dbReference type="RefSeq" id="XP_014477295.1">
    <property type="nucleotide sequence ID" value="XM_014621809.1"/>
</dbReference>